<keyword evidence="3 9" id="KW-0813">Transport</keyword>
<evidence type="ECO:0000256" key="2">
    <source>
        <dbReference type="ARBA" id="ARBA00010072"/>
    </source>
</evidence>
<feature type="transmembrane region" description="Helical" evidence="9">
    <location>
        <begin position="87"/>
        <end position="110"/>
    </location>
</feature>
<dbReference type="Pfam" id="PF00528">
    <property type="entry name" value="BPD_transp_1"/>
    <property type="match status" value="1"/>
</dbReference>
<keyword evidence="4" id="KW-1003">Cell membrane</keyword>
<evidence type="ECO:0000259" key="10">
    <source>
        <dbReference type="PROSITE" id="PS50928"/>
    </source>
</evidence>
<dbReference type="Proteomes" id="UP000654279">
    <property type="component" value="Unassembled WGS sequence"/>
</dbReference>
<dbReference type="FunFam" id="1.10.3720.10:FF:000033">
    <property type="entry name" value="Polar amino acid ABC transporter permease"/>
    <property type="match status" value="1"/>
</dbReference>
<gene>
    <name evidence="11" type="ORF">H8699_10680</name>
</gene>
<dbReference type="CDD" id="cd06261">
    <property type="entry name" value="TM_PBP2"/>
    <property type="match status" value="1"/>
</dbReference>
<evidence type="ECO:0000256" key="8">
    <source>
        <dbReference type="ARBA" id="ARBA00023136"/>
    </source>
</evidence>
<feature type="transmembrane region" description="Helical" evidence="9">
    <location>
        <begin position="34"/>
        <end position="54"/>
    </location>
</feature>
<dbReference type="InterPro" id="IPR043429">
    <property type="entry name" value="ArtM/GltK/GlnP/TcyL/YhdX-like"/>
</dbReference>
<dbReference type="GO" id="GO:0043190">
    <property type="term" value="C:ATP-binding cassette (ABC) transporter complex"/>
    <property type="evidence" value="ECO:0007669"/>
    <property type="project" value="InterPro"/>
</dbReference>
<comment type="caution">
    <text evidence="11">The sequence shown here is derived from an EMBL/GenBank/DDBJ whole genome shotgun (WGS) entry which is preliminary data.</text>
</comment>
<keyword evidence="8 9" id="KW-0472">Membrane</keyword>
<keyword evidence="7 9" id="KW-1133">Transmembrane helix</keyword>
<accession>A0A926HN73</accession>
<keyword evidence="12" id="KW-1185">Reference proteome</keyword>
<proteinExistence type="inferred from homology"/>
<evidence type="ECO:0000313" key="11">
    <source>
        <dbReference type="EMBL" id="MBC8529893.1"/>
    </source>
</evidence>
<feature type="transmembrane region" description="Helical" evidence="9">
    <location>
        <begin position="198"/>
        <end position="221"/>
    </location>
</feature>
<dbReference type="SUPFAM" id="SSF161098">
    <property type="entry name" value="MetI-like"/>
    <property type="match status" value="1"/>
</dbReference>
<dbReference type="PANTHER" id="PTHR30614:SF20">
    <property type="entry name" value="GLUTAMINE TRANSPORT SYSTEM PERMEASE PROTEIN GLNP"/>
    <property type="match status" value="1"/>
</dbReference>
<evidence type="ECO:0000256" key="3">
    <source>
        <dbReference type="ARBA" id="ARBA00022448"/>
    </source>
</evidence>
<dbReference type="NCBIfam" id="TIGR01726">
    <property type="entry name" value="HEQRo_perm_3TM"/>
    <property type="match status" value="1"/>
</dbReference>
<evidence type="ECO:0000256" key="1">
    <source>
        <dbReference type="ARBA" id="ARBA00004651"/>
    </source>
</evidence>
<dbReference type="RefSeq" id="WP_138296465.1">
    <property type="nucleotide sequence ID" value="NZ_JACRSO010000005.1"/>
</dbReference>
<evidence type="ECO:0000256" key="9">
    <source>
        <dbReference type="RuleBase" id="RU363032"/>
    </source>
</evidence>
<dbReference type="GO" id="GO:0022857">
    <property type="term" value="F:transmembrane transporter activity"/>
    <property type="evidence" value="ECO:0007669"/>
    <property type="project" value="InterPro"/>
</dbReference>
<evidence type="ECO:0000256" key="6">
    <source>
        <dbReference type="ARBA" id="ARBA00022970"/>
    </source>
</evidence>
<dbReference type="PROSITE" id="PS50928">
    <property type="entry name" value="ABC_TM1"/>
    <property type="match status" value="1"/>
</dbReference>
<protein>
    <submittedName>
        <fullName evidence="11">Amino acid ABC transporter permease</fullName>
    </submittedName>
</protein>
<evidence type="ECO:0000256" key="5">
    <source>
        <dbReference type="ARBA" id="ARBA00022692"/>
    </source>
</evidence>
<sequence>MDFWTNLSDSIYLNFIKDDRWTLMLDGLGMTLQVALYAVLLGVVLGLIAALMRLSQFRIGRWRPLNTIASIYIDVVRGTPMVLQLMIMYFVVFGSVNIPRILVATLAFGFNSGAYVAEIFRAGILSIDQGQMEAGRSLGLSHRQTMMYIILPQAIKNILPPLASEFIVLIKETSIMGYIGMQDLTKAADVIRSRTFEAFLPLITAGLIYFIIIFTLTRLLAIMERRLRRSDSRGRTH</sequence>
<comment type="similarity">
    <text evidence="2">Belongs to the binding-protein-dependent transport system permease family. HisMQ subfamily.</text>
</comment>
<dbReference type="InterPro" id="IPR035906">
    <property type="entry name" value="MetI-like_sf"/>
</dbReference>
<comment type="subcellular location">
    <subcellularLocation>
        <location evidence="1 9">Cell membrane</location>
        <topology evidence="1 9">Multi-pass membrane protein</topology>
    </subcellularLocation>
</comment>
<name>A0A926HN73_9FIRM</name>
<evidence type="ECO:0000256" key="7">
    <source>
        <dbReference type="ARBA" id="ARBA00022989"/>
    </source>
</evidence>
<keyword evidence="5 9" id="KW-0812">Transmembrane</keyword>
<dbReference type="GO" id="GO:0006865">
    <property type="term" value="P:amino acid transport"/>
    <property type="evidence" value="ECO:0007669"/>
    <property type="project" value="UniProtKB-KW"/>
</dbReference>
<dbReference type="InterPro" id="IPR010065">
    <property type="entry name" value="AA_ABC_transptr_permease_3TM"/>
</dbReference>
<keyword evidence="6" id="KW-0029">Amino-acid transport</keyword>
<dbReference type="EMBL" id="JACRSO010000005">
    <property type="protein sequence ID" value="MBC8529893.1"/>
    <property type="molecule type" value="Genomic_DNA"/>
</dbReference>
<organism evidence="11 12">
    <name type="scientific">Luoshenia tenuis</name>
    <dbReference type="NCBI Taxonomy" id="2763654"/>
    <lineage>
        <taxon>Bacteria</taxon>
        <taxon>Bacillati</taxon>
        <taxon>Bacillota</taxon>
        <taxon>Clostridia</taxon>
        <taxon>Christensenellales</taxon>
        <taxon>Christensenellaceae</taxon>
        <taxon>Luoshenia</taxon>
    </lineage>
</organism>
<dbReference type="InterPro" id="IPR000515">
    <property type="entry name" value="MetI-like"/>
</dbReference>
<evidence type="ECO:0000313" key="12">
    <source>
        <dbReference type="Proteomes" id="UP000654279"/>
    </source>
</evidence>
<dbReference type="Gene3D" id="1.10.3720.10">
    <property type="entry name" value="MetI-like"/>
    <property type="match status" value="1"/>
</dbReference>
<feature type="domain" description="ABC transmembrane type-1" evidence="10">
    <location>
        <begin position="28"/>
        <end position="220"/>
    </location>
</feature>
<dbReference type="PANTHER" id="PTHR30614">
    <property type="entry name" value="MEMBRANE COMPONENT OF AMINO ACID ABC TRANSPORTER"/>
    <property type="match status" value="1"/>
</dbReference>
<reference evidence="11" key="1">
    <citation type="submission" date="2020-08" db="EMBL/GenBank/DDBJ databases">
        <title>Genome public.</title>
        <authorList>
            <person name="Liu C."/>
            <person name="Sun Q."/>
        </authorList>
    </citation>
    <scope>NUCLEOTIDE SEQUENCE</scope>
    <source>
        <strain evidence="11">NSJ-44</strain>
    </source>
</reference>
<dbReference type="AlphaFoldDB" id="A0A926HN73"/>
<evidence type="ECO:0000256" key="4">
    <source>
        <dbReference type="ARBA" id="ARBA00022475"/>
    </source>
</evidence>